<evidence type="ECO:0000256" key="1">
    <source>
        <dbReference type="SAM" id="MobiDB-lite"/>
    </source>
</evidence>
<evidence type="ECO:0000313" key="3">
    <source>
        <dbReference type="Proteomes" id="UP001163714"/>
    </source>
</evidence>
<sequence>MNFKVNVNNLKETQLQLALLALPLKKRRRAMWRMADSVRKKSQTRAKQQKSPDGTPWAPIKRKRKAGGKRDKMFRKIPNYMRISQPKETSDLARVYFQPQMPGKGKFSTGVIANMHSTGYTITRNKAEYSASMQRYEARKGHDKGNATRAQAKYLIKLGMKRRVAKSEVSQRKKLGAYTVRATAGWIVENISYMQAGMLITKLKNESKSSKPSWNIKLPAREILGANVEEQTKIFKRVMQGINHGWNVKKQDMKG</sequence>
<proteinExistence type="predicted"/>
<comment type="caution">
    <text evidence="2">The sequence shown here is derived from an EMBL/GenBank/DDBJ whole genome shotgun (WGS) entry which is preliminary data.</text>
</comment>
<dbReference type="Pfam" id="PF05069">
    <property type="entry name" value="Phage_tail_S"/>
    <property type="match status" value="1"/>
</dbReference>
<feature type="region of interest" description="Disordered" evidence="1">
    <location>
        <begin position="35"/>
        <end position="70"/>
    </location>
</feature>
<dbReference type="EMBL" id="JAPDMX010000002">
    <property type="protein sequence ID" value="MCW3171219.1"/>
    <property type="molecule type" value="Genomic_DNA"/>
</dbReference>
<accession>A0ABT3I5H7</accession>
<dbReference type="InterPro" id="IPR006522">
    <property type="entry name" value="Phage_virion_morphogenesis"/>
</dbReference>
<feature type="compositionally biased region" description="Basic residues" evidence="1">
    <location>
        <begin position="60"/>
        <end position="70"/>
    </location>
</feature>
<dbReference type="Proteomes" id="UP001163714">
    <property type="component" value="Unassembled WGS sequence"/>
</dbReference>
<name>A0ABT3I5H7_9GAMM</name>
<gene>
    <name evidence="2" type="ORF">OHT75_01860</name>
</gene>
<dbReference type="RefSeq" id="WP_264724686.1">
    <property type="nucleotide sequence ID" value="NZ_JAPDMX010000002.1"/>
</dbReference>
<evidence type="ECO:0000313" key="2">
    <source>
        <dbReference type="EMBL" id="MCW3171219.1"/>
    </source>
</evidence>
<protein>
    <submittedName>
        <fullName evidence="2">Phage virion morphogenesis protein</fullName>
    </submittedName>
</protein>
<keyword evidence="3" id="KW-1185">Reference proteome</keyword>
<reference evidence="2" key="1">
    <citation type="submission" date="2022-10" db="EMBL/GenBank/DDBJ databases">
        <title>Shewanella flava sp. nov, isolated from the estuary of the Fenhe River into the Yellow River.</title>
        <authorList>
            <person name="Li Y."/>
        </authorList>
    </citation>
    <scope>NUCLEOTIDE SEQUENCE</scope>
    <source>
        <strain evidence="2">FYR11-62</strain>
    </source>
</reference>
<organism evidence="2 3">
    <name type="scientific">Shewanella subflava</name>
    <dbReference type="NCBI Taxonomy" id="2986476"/>
    <lineage>
        <taxon>Bacteria</taxon>
        <taxon>Pseudomonadati</taxon>
        <taxon>Pseudomonadota</taxon>
        <taxon>Gammaproteobacteria</taxon>
        <taxon>Alteromonadales</taxon>
        <taxon>Shewanellaceae</taxon>
        <taxon>Shewanella</taxon>
    </lineage>
</organism>